<dbReference type="EMBL" id="BARS01018199">
    <property type="protein sequence ID" value="GAF91802.1"/>
    <property type="molecule type" value="Genomic_DNA"/>
</dbReference>
<reference evidence="1" key="1">
    <citation type="journal article" date="2014" name="Front. Microbiol.">
        <title>High frequency of phylogenetically diverse reductive dehalogenase-homologous genes in deep subseafloor sedimentary metagenomes.</title>
        <authorList>
            <person name="Kawai M."/>
            <person name="Futagami T."/>
            <person name="Toyoda A."/>
            <person name="Takaki Y."/>
            <person name="Nishi S."/>
            <person name="Hori S."/>
            <person name="Arai W."/>
            <person name="Tsubouchi T."/>
            <person name="Morono Y."/>
            <person name="Uchiyama I."/>
            <person name="Ito T."/>
            <person name="Fujiyama A."/>
            <person name="Inagaki F."/>
            <person name="Takami H."/>
        </authorList>
    </citation>
    <scope>NUCLEOTIDE SEQUENCE</scope>
    <source>
        <strain evidence="1">Expedition CK06-06</strain>
    </source>
</reference>
<feature type="non-terminal residue" evidence="1">
    <location>
        <position position="1"/>
    </location>
</feature>
<evidence type="ECO:0000313" key="1">
    <source>
        <dbReference type="EMBL" id="GAF91802.1"/>
    </source>
</evidence>
<organism evidence="1">
    <name type="scientific">marine sediment metagenome</name>
    <dbReference type="NCBI Taxonomy" id="412755"/>
    <lineage>
        <taxon>unclassified sequences</taxon>
        <taxon>metagenomes</taxon>
        <taxon>ecological metagenomes</taxon>
    </lineage>
</organism>
<comment type="caution">
    <text evidence="1">The sequence shown here is derived from an EMBL/GenBank/DDBJ whole genome shotgun (WGS) entry which is preliminary data.</text>
</comment>
<gene>
    <name evidence="1" type="ORF">S01H1_29645</name>
</gene>
<sequence>LEFECEGDFMTHDGDRGEPWTQVRVNRLSGAVNILGERKATVDGPVLEEEEYIQRALSFIGEQDWNNKDFAEPMGARFMIATTPVEGGTDVEGLTVTRDDMQRSQKNVLLTFKRQVDVDGVPVNVLGEGGEISVQMNNDGSVMNASNVWRQISGVKEEEASVKTYDEAYEEALEQLENPQAYELDNWTWGYLEAAGNVEQTELRIVFRFSFVPTDPEALLKYPPQMIEIPGQPQ</sequence>
<protein>
    <submittedName>
        <fullName evidence="1">Uncharacterized protein</fullName>
    </submittedName>
</protein>
<accession>X0TUG2</accession>
<dbReference type="AlphaFoldDB" id="X0TUG2"/>
<proteinExistence type="predicted"/>
<name>X0TUG2_9ZZZZ</name>